<name>S5G496_9TRYP</name>
<feature type="signal peptide" evidence="10">
    <location>
        <begin position="1"/>
        <end position="22"/>
    </location>
</feature>
<dbReference type="VEuPathDB" id="TriTrypDB:Tb427_000356600"/>
<evidence type="ECO:0000256" key="5">
    <source>
        <dbReference type="ARBA" id="ARBA00022729"/>
    </source>
</evidence>
<accession>S5G496</accession>
<sequence length="520" mass="55656">MKAGIQLVSFIVAVLLPILASANIGENANLPVRAALCGLVEIAGQRATIEEATAAADAAADHVLEFNMSASDKTWLDIFRSTPGADDARDYDASKWPEHKDWQRQWPDWKRQAAKMLKKDKLDETKKKHNIADLTPAQLKHLRSHLSPLSQEIQHLATEATSTAIRQKLLATKAVQEELNKAVYGKTEEPKDGSMPTEVFEGGPAANREQNCIADDGSKKATTFLATFVCVCAKDTANSADGSKACTGTALTQDWAGANANPSPTLVAELVKLCNRKKDTKLTAADLRTRINRVTELITYESAAAYLGAHISGECTGSANAGICVKYTTLAGAAKPATDAIPWLKDLSDLAAKLEEHEAATLKLKRINEAIQTKAKAAAHLAHMAKQAAKTELDPTTTGQGKPAVAKEDCSNHKDNATCKEKGCKWEENASDKSKGTCKHEGGEGQTNTPTGDGAAGTTSGVNCSKHTKKEDCEKENVGLAQGDKAKCGWIEEKCRDSSFLINKQFALSVVSAAFVALLF</sequence>
<dbReference type="VEuPathDB" id="TriTrypDB:Tb1125.Tb10.v4.0145"/>
<feature type="region of interest" description="Disordered" evidence="9">
    <location>
        <begin position="430"/>
        <end position="466"/>
    </location>
</feature>
<dbReference type="VEuPathDB" id="TriTrypDB:Tb10.v4.0145"/>
<dbReference type="GO" id="GO:0005886">
    <property type="term" value="C:plasma membrane"/>
    <property type="evidence" value="ECO:0007669"/>
    <property type="project" value="UniProtKB-SubCell"/>
</dbReference>
<keyword evidence="7" id="KW-0325">Glycoprotein</keyword>
<gene>
    <name evidence="13" type="primary">VSG</name>
</gene>
<evidence type="ECO:0000256" key="4">
    <source>
        <dbReference type="ARBA" id="ARBA00022622"/>
    </source>
</evidence>
<keyword evidence="5 10" id="KW-0732">Signal</keyword>
<evidence type="ECO:0000256" key="7">
    <source>
        <dbReference type="ARBA" id="ARBA00023180"/>
    </source>
</evidence>
<evidence type="ECO:0000256" key="9">
    <source>
        <dbReference type="SAM" id="MobiDB-lite"/>
    </source>
</evidence>
<evidence type="ECO:0000256" key="10">
    <source>
        <dbReference type="SAM" id="SignalP"/>
    </source>
</evidence>
<evidence type="ECO:0000259" key="12">
    <source>
        <dbReference type="Pfam" id="PF13206"/>
    </source>
</evidence>
<keyword evidence="8" id="KW-0449">Lipoprotein</keyword>
<dbReference type="InterPro" id="IPR019609">
    <property type="entry name" value="Variant_surf_glycoprt_trypan_C"/>
</dbReference>
<keyword evidence="4" id="KW-0336">GPI-anchor</keyword>
<feature type="region of interest" description="Disordered" evidence="9">
    <location>
        <begin position="386"/>
        <end position="410"/>
    </location>
</feature>
<evidence type="ECO:0000256" key="3">
    <source>
        <dbReference type="ARBA" id="ARBA00022475"/>
    </source>
</evidence>
<evidence type="ECO:0000256" key="1">
    <source>
        <dbReference type="ARBA" id="ARBA00002523"/>
    </source>
</evidence>
<dbReference type="EMBL" id="KC434709">
    <property type="protein sequence ID" value="AGQ50053.1"/>
    <property type="molecule type" value="mRNA"/>
</dbReference>
<protein>
    <submittedName>
        <fullName evidence="13">Variant surface glycoprotein</fullName>
    </submittedName>
</protein>
<keyword evidence="6" id="KW-0472">Membrane</keyword>
<proteinExistence type="evidence at transcript level"/>
<dbReference type="InterPro" id="IPR025932">
    <property type="entry name" value="Trypano_VSG_B_N_dom"/>
</dbReference>
<evidence type="ECO:0000256" key="8">
    <source>
        <dbReference type="ARBA" id="ARBA00023288"/>
    </source>
</evidence>
<dbReference type="Pfam" id="PF10659">
    <property type="entry name" value="Trypan_glycop_C"/>
    <property type="match status" value="1"/>
</dbReference>
<dbReference type="GO" id="GO:0098552">
    <property type="term" value="C:side of membrane"/>
    <property type="evidence" value="ECO:0007669"/>
    <property type="project" value="UniProtKB-KW"/>
</dbReference>
<keyword evidence="3" id="KW-1003">Cell membrane</keyword>
<reference evidence="13" key="2">
    <citation type="submission" date="2013-01" db="EMBL/GenBank/DDBJ databases">
        <authorList>
            <person name="Hall J.P.J."/>
            <person name="Barry J.D."/>
        </authorList>
    </citation>
    <scope>NUCLEOTIDE SEQUENCE</scope>
    <source>
        <strain evidence="13">TREU927/4 GUTat 10.1</strain>
    </source>
</reference>
<comment type="subcellular location">
    <subcellularLocation>
        <location evidence="2">Cell membrane</location>
        <topology evidence="2">Lipid-anchor</topology>
        <topology evidence="2">GPI-anchor</topology>
    </subcellularLocation>
</comment>
<reference evidence="13" key="1">
    <citation type="journal article" date="2013" name="PLoS Pathog.">
        <title>Mosaic VSGs and the Scale of Trypanosoma brucei Antigenic Variation.</title>
        <authorList>
            <person name="Hall J.P."/>
            <person name="Wang H."/>
            <person name="Barry J.D."/>
        </authorList>
    </citation>
    <scope>NUCLEOTIDE SEQUENCE</scope>
    <source>
        <strain evidence="13">TREU927/4 GUTat 10.1</strain>
    </source>
</reference>
<organism evidence="13">
    <name type="scientific">Trypanosoma brucei</name>
    <dbReference type="NCBI Taxonomy" id="5691"/>
    <lineage>
        <taxon>Eukaryota</taxon>
        <taxon>Discoba</taxon>
        <taxon>Euglenozoa</taxon>
        <taxon>Kinetoplastea</taxon>
        <taxon>Metakinetoplastina</taxon>
        <taxon>Trypanosomatida</taxon>
        <taxon>Trypanosomatidae</taxon>
        <taxon>Trypanosoma</taxon>
    </lineage>
</organism>
<dbReference type="AlphaFoldDB" id="S5G496"/>
<feature type="chain" id="PRO_5004528594" evidence="10">
    <location>
        <begin position="23"/>
        <end position="520"/>
    </location>
</feature>
<evidence type="ECO:0000259" key="11">
    <source>
        <dbReference type="Pfam" id="PF10659"/>
    </source>
</evidence>
<evidence type="ECO:0000256" key="6">
    <source>
        <dbReference type="ARBA" id="ARBA00023136"/>
    </source>
</evidence>
<comment type="function">
    <text evidence="1">VSG forms a coat on the surface of the parasite. The trypanosome evades the immune response of the host by expressing a series of antigenically distinct VSGs from an estimated 1000 VSG genes.</text>
</comment>
<evidence type="ECO:0000313" key="13">
    <source>
        <dbReference type="EMBL" id="AGQ50053.1"/>
    </source>
</evidence>
<dbReference type="Pfam" id="PF13206">
    <property type="entry name" value="VSG_B"/>
    <property type="match status" value="1"/>
</dbReference>
<feature type="domain" description="Trypanosome variant surface glycoprotein B-type N-terminal" evidence="12">
    <location>
        <begin position="12"/>
        <end position="372"/>
    </location>
</feature>
<feature type="domain" description="Trypanosome variant surface glycoprotein C-terminal" evidence="11">
    <location>
        <begin position="410"/>
        <end position="519"/>
    </location>
</feature>
<feature type="compositionally biased region" description="Polar residues" evidence="9">
    <location>
        <begin position="446"/>
        <end position="465"/>
    </location>
</feature>
<evidence type="ECO:0000256" key="2">
    <source>
        <dbReference type="ARBA" id="ARBA00004609"/>
    </source>
</evidence>
<feature type="compositionally biased region" description="Basic and acidic residues" evidence="9">
    <location>
        <begin position="430"/>
        <end position="443"/>
    </location>
</feature>